<dbReference type="PANTHER" id="PTHR11559">
    <property type="entry name" value="CARBOXYLESTERASE"/>
    <property type="match status" value="1"/>
</dbReference>
<dbReference type="EnsemblMetazoa" id="XM_014387929.2">
    <property type="protein sequence ID" value="XP_014243415.1"/>
    <property type="gene ID" value="LOC106663242"/>
</dbReference>
<dbReference type="InterPro" id="IPR050309">
    <property type="entry name" value="Type-B_Carboxylest/Lipase"/>
</dbReference>
<evidence type="ECO:0000313" key="5">
    <source>
        <dbReference type="Proteomes" id="UP000494040"/>
    </source>
</evidence>
<feature type="domain" description="Carboxylesterase type B" evidence="3">
    <location>
        <begin position="22"/>
        <end position="473"/>
    </location>
</feature>
<dbReference type="Gene3D" id="3.40.50.1820">
    <property type="entry name" value="alpha/beta hydrolase"/>
    <property type="match status" value="1"/>
</dbReference>
<dbReference type="Proteomes" id="UP000494040">
    <property type="component" value="Unassembled WGS sequence"/>
</dbReference>
<gene>
    <name evidence="4" type="primary">106663242</name>
</gene>
<evidence type="ECO:0000256" key="2">
    <source>
        <dbReference type="SAM" id="MobiDB-lite"/>
    </source>
</evidence>
<dbReference type="AlphaFoldDB" id="A0A8I6RCA3"/>
<evidence type="ECO:0000259" key="3">
    <source>
        <dbReference type="Pfam" id="PF00135"/>
    </source>
</evidence>
<dbReference type="InterPro" id="IPR002018">
    <property type="entry name" value="CarbesteraseB"/>
</dbReference>
<evidence type="ECO:0000313" key="4">
    <source>
        <dbReference type="EnsemblMetazoa" id="XP_014243415.1"/>
    </source>
</evidence>
<name>A0A8I6RCA3_CIMLE</name>
<feature type="region of interest" description="Disordered" evidence="2">
    <location>
        <begin position="482"/>
        <end position="520"/>
    </location>
</feature>
<evidence type="ECO:0000256" key="1">
    <source>
        <dbReference type="ARBA" id="ARBA00023180"/>
    </source>
</evidence>
<dbReference type="SUPFAM" id="SSF53474">
    <property type="entry name" value="alpha/beta-Hydrolases"/>
    <property type="match status" value="1"/>
</dbReference>
<accession>A0A8I6RCA3</accession>
<organism evidence="4 5">
    <name type="scientific">Cimex lectularius</name>
    <name type="common">Bed bug</name>
    <name type="synonym">Acanthia lectularia</name>
    <dbReference type="NCBI Taxonomy" id="79782"/>
    <lineage>
        <taxon>Eukaryota</taxon>
        <taxon>Metazoa</taxon>
        <taxon>Ecdysozoa</taxon>
        <taxon>Arthropoda</taxon>
        <taxon>Hexapoda</taxon>
        <taxon>Insecta</taxon>
        <taxon>Pterygota</taxon>
        <taxon>Neoptera</taxon>
        <taxon>Paraneoptera</taxon>
        <taxon>Hemiptera</taxon>
        <taxon>Heteroptera</taxon>
        <taxon>Panheteroptera</taxon>
        <taxon>Cimicomorpha</taxon>
        <taxon>Cimicidae</taxon>
        <taxon>Cimex</taxon>
    </lineage>
</organism>
<dbReference type="OrthoDB" id="19653at2759"/>
<dbReference type="InterPro" id="IPR029058">
    <property type="entry name" value="AB_hydrolase_fold"/>
</dbReference>
<dbReference type="KEGG" id="clec:106663242"/>
<reference evidence="4" key="1">
    <citation type="submission" date="2022-01" db="UniProtKB">
        <authorList>
            <consortium name="EnsemblMetazoa"/>
        </authorList>
    </citation>
    <scope>IDENTIFICATION</scope>
</reference>
<protein>
    <recommendedName>
        <fullName evidence="3">Carboxylesterase type B domain-containing protein</fullName>
    </recommendedName>
</protein>
<feature type="compositionally biased region" description="Polar residues" evidence="2">
    <location>
        <begin position="484"/>
        <end position="506"/>
    </location>
</feature>
<keyword evidence="5" id="KW-1185">Reference proteome</keyword>
<dbReference type="Pfam" id="PF00135">
    <property type="entry name" value="COesterase"/>
    <property type="match status" value="1"/>
</dbReference>
<proteinExistence type="predicted"/>
<keyword evidence="1" id="KW-0325">Glycoprotein</keyword>
<sequence length="520" mass="59208">MYVPPTSPLARIWATWGYLQSIGDFKGSRELTARGDNYYLAFEGIRYAKPPIGYNSFRDPISFNYQGNTERKVHCMDIDSNGKVFGEEDCLCINVYTPLPYVNKSLPVLIWIDGRRFHYESVRDSVCQPARLVEKWMVVVTVNYRLGPLGFLSSEGKSNPGNYGLKDQQMAIEWVFKNIHKFGGDPKKITLGGEGGGAAHVLFHLNGALSGRISKGIALSGSRFAPWAISKIGWVKRNTRTIMVSFWSLNHLDRFRTMTSSEIVAKANKLNNHWLVYRAIWLEKILYPFIPVVDGAVIKDDPWKKVGTQGNFSLLLGIKDKEESFIDSFLKKEKKIGSLVSSIFWDDFNYELIVGKANNLISDDRYKVAEFYKSNNDLKSIIKDGWFIFPAMAEAKFHRGPFEAFMYQDLRGTPSQNETMKNLSDLIARFVYGNPSELKSYSEDKRLFKITAALHNPRLFKEMDEPMSKRMQTWKSLNMLPPHDSTSIASTGQEGNQSTSNASREMSQPHLPCFSFPEHL</sequence>